<feature type="domain" description="Methyltransferase type 11" evidence="1">
    <location>
        <begin position="49"/>
        <end position="141"/>
    </location>
</feature>
<evidence type="ECO:0000313" key="2">
    <source>
        <dbReference type="EMBL" id="SBW04004.1"/>
    </source>
</evidence>
<dbReference type="AlphaFoldDB" id="A0A212JX07"/>
<dbReference type="Gene3D" id="3.40.50.150">
    <property type="entry name" value="Vaccinia Virus protein VP39"/>
    <property type="match status" value="1"/>
</dbReference>
<dbReference type="EMBL" id="FLUO01000001">
    <property type="protein sequence ID" value="SBW04004.1"/>
    <property type="molecule type" value="Genomic_DNA"/>
</dbReference>
<keyword evidence="2" id="KW-0489">Methyltransferase</keyword>
<dbReference type="CDD" id="cd02440">
    <property type="entry name" value="AdoMet_MTases"/>
    <property type="match status" value="1"/>
</dbReference>
<reference evidence="2" key="1">
    <citation type="submission" date="2016-04" db="EMBL/GenBank/DDBJ databases">
        <authorList>
            <person name="Evans L.H."/>
            <person name="Alamgir A."/>
            <person name="Owens N."/>
            <person name="Weber N.D."/>
            <person name="Virtaneva K."/>
            <person name="Barbian K."/>
            <person name="Babar A."/>
            <person name="Rosenke K."/>
        </authorList>
    </citation>
    <scope>NUCLEOTIDE SEQUENCE</scope>
    <source>
        <strain evidence="2">86</strain>
    </source>
</reference>
<dbReference type="GO" id="GO:0008757">
    <property type="term" value="F:S-adenosylmethionine-dependent methyltransferase activity"/>
    <property type="evidence" value="ECO:0007669"/>
    <property type="project" value="InterPro"/>
</dbReference>
<dbReference type="SUPFAM" id="SSF53335">
    <property type="entry name" value="S-adenosyl-L-methionine-dependent methyltransferases"/>
    <property type="match status" value="1"/>
</dbReference>
<dbReference type="InterPro" id="IPR029063">
    <property type="entry name" value="SAM-dependent_MTases_sf"/>
</dbReference>
<dbReference type="Pfam" id="PF08241">
    <property type="entry name" value="Methyltransf_11"/>
    <property type="match status" value="1"/>
</dbReference>
<evidence type="ECO:0000259" key="1">
    <source>
        <dbReference type="Pfam" id="PF08241"/>
    </source>
</evidence>
<organism evidence="2">
    <name type="scientific">uncultured Alphaproteobacteria bacterium</name>
    <dbReference type="NCBI Taxonomy" id="91750"/>
    <lineage>
        <taxon>Bacteria</taxon>
        <taxon>Pseudomonadati</taxon>
        <taxon>Pseudomonadota</taxon>
        <taxon>Alphaproteobacteria</taxon>
        <taxon>environmental samples</taxon>
    </lineage>
</organism>
<sequence>MSAQLAKSAIGANFSAAAATYDGWAVVQAPAAQQLVDGLPPGFAPQTALDVGCGTGSLTRRLTHRYPGLRIAGVDLAPAMVDTCRAAWPRHYFLCGDAEDFDAEGNAFDLVASSFAFQWFADKAGTLARFAPALKPGGILALAVPVAGTLAELSAAHAEALGRPLAALDYPPAADYLAWTAAAGLAAIDDAVQPMIVHYPDALAALKSFKGIGAVFKGGAKPLTPREVGRLTRTYEDRFRDGHGVPVTYQVLTLIAHS</sequence>
<keyword evidence="2" id="KW-0808">Transferase</keyword>
<dbReference type="GO" id="GO:0032259">
    <property type="term" value="P:methylation"/>
    <property type="evidence" value="ECO:0007669"/>
    <property type="project" value="UniProtKB-KW"/>
</dbReference>
<dbReference type="GO" id="GO:0102130">
    <property type="term" value="F:malonyl-CoA methyltransferase activity"/>
    <property type="evidence" value="ECO:0007669"/>
    <property type="project" value="UniProtKB-EC"/>
</dbReference>
<name>A0A212JX07_9PROT</name>
<proteinExistence type="predicted"/>
<dbReference type="EC" id="2.1.1.197" evidence="2"/>
<dbReference type="PANTHER" id="PTHR43861">
    <property type="entry name" value="TRANS-ACONITATE 2-METHYLTRANSFERASE-RELATED"/>
    <property type="match status" value="1"/>
</dbReference>
<gene>
    <name evidence="2" type="ORF">KL86APRO_11796</name>
</gene>
<protein>
    <submittedName>
        <fullName evidence="2">Putative Malonyl-CoA O-methyltransferase BioC</fullName>
        <ecNumber evidence="2">2.1.1.197</ecNumber>
    </submittedName>
</protein>
<accession>A0A212JX07</accession>
<dbReference type="PANTHER" id="PTHR43861:SF1">
    <property type="entry name" value="TRANS-ACONITATE 2-METHYLTRANSFERASE"/>
    <property type="match status" value="1"/>
</dbReference>
<dbReference type="InterPro" id="IPR013216">
    <property type="entry name" value="Methyltransf_11"/>
</dbReference>